<dbReference type="InterPro" id="IPR024923">
    <property type="entry name" value="PG_synth_SpoVB"/>
</dbReference>
<proteinExistence type="predicted"/>
<keyword evidence="3 6" id="KW-0812">Transmembrane</keyword>
<feature type="transmembrane region" description="Helical" evidence="6">
    <location>
        <begin position="354"/>
        <end position="372"/>
    </location>
</feature>
<dbReference type="InterPro" id="IPR050833">
    <property type="entry name" value="Poly_Biosynth_Transport"/>
</dbReference>
<feature type="transmembrane region" description="Helical" evidence="6">
    <location>
        <begin position="319"/>
        <end position="339"/>
    </location>
</feature>
<evidence type="ECO:0000256" key="4">
    <source>
        <dbReference type="ARBA" id="ARBA00022989"/>
    </source>
</evidence>
<keyword evidence="4 6" id="KW-1133">Transmembrane helix</keyword>
<feature type="transmembrane region" description="Helical" evidence="6">
    <location>
        <begin position="186"/>
        <end position="204"/>
    </location>
</feature>
<reference evidence="8" key="1">
    <citation type="submission" date="2011-12" db="EMBL/GenBank/DDBJ databases">
        <title>Complete sequence of Clostridium clariflavum DSM 19732.</title>
        <authorList>
            <consortium name="US DOE Joint Genome Institute"/>
            <person name="Lucas S."/>
            <person name="Han J."/>
            <person name="Lapidus A."/>
            <person name="Cheng J.-F."/>
            <person name="Goodwin L."/>
            <person name="Pitluck S."/>
            <person name="Peters L."/>
            <person name="Teshima H."/>
            <person name="Detter J.C."/>
            <person name="Han C."/>
            <person name="Tapia R."/>
            <person name="Land M."/>
            <person name="Hauser L."/>
            <person name="Kyrpides N."/>
            <person name="Ivanova N."/>
            <person name="Pagani I."/>
            <person name="Kitzmiller T."/>
            <person name="Lynd L."/>
            <person name="Izquierdo J."/>
            <person name="Woyke T."/>
        </authorList>
    </citation>
    <scope>NUCLEOTIDE SEQUENCE [LARGE SCALE GENOMIC DNA]</scope>
    <source>
        <strain evidence="8">DSM 19732 / NBRC 101661 / EBR45</strain>
    </source>
</reference>
<feature type="transmembrane region" description="Helical" evidence="6">
    <location>
        <begin position="12"/>
        <end position="35"/>
    </location>
</feature>
<feature type="transmembrane region" description="Helical" evidence="6">
    <location>
        <begin position="283"/>
        <end position="307"/>
    </location>
</feature>
<dbReference type="PIRSF" id="PIRSF038958">
    <property type="entry name" value="PG_synth_SpoVB"/>
    <property type="match status" value="1"/>
</dbReference>
<name>G8M2H6_ACECE</name>
<feature type="transmembrane region" description="Helical" evidence="6">
    <location>
        <begin position="87"/>
        <end position="107"/>
    </location>
</feature>
<dbReference type="InterPro" id="IPR002797">
    <property type="entry name" value="Polysacc_synth"/>
</dbReference>
<dbReference type="HOGENOM" id="CLU_022017_2_1_9"/>
<dbReference type="Pfam" id="PF01943">
    <property type="entry name" value="Polysacc_synt"/>
    <property type="match status" value="1"/>
</dbReference>
<sequence precursor="true">MQKQSLTKGFAVMSAASIIVKIMSFLYIPFLMAIIGDEGTGVYGVIYQVYVFIYVIANSGIPVAISKSISELTAIGNGKDALRAFKIARSYLIILGLLLSLIMFITAKPVANMLNCEKASLGIAVLSPTLFITAVISSYRGYFQGRGNMSPTAISQVIEQFVNVFFTLLFAYLFRETVEGSCAGATVGTSVGALVAAMYLIYIFKRNREYRQYRDPNVKKLPYGELAKRIIKYSIPITICVAAQYAGNLIDLTNTMSRLNAAGYSEVEASKLYGLLFKYQQLINAPIAIASALAATILPIISAAVAIQDKKQLDEKTNYTFRLCFFISIPSAVGMSILSKQLYSILGYGDGYKLMMYGSALLILMSISQIQTSILQGAGKLYKATFYLLIGIVVKIMINYILIGIRAINIMGAIIGSIVGFIVPIVLNTIEIKKSMDVDINLLKLASKPLISSAIMGLAVWLVYKPLYFVLKFIGSIYIANAISTCIAVSVGVVVFAYIMIYVRGITKEDLNNMPAKLKLIIPKRILTMIR</sequence>
<reference evidence="7 8" key="2">
    <citation type="journal article" date="2012" name="Stand. Genomic Sci.">
        <title>Complete Genome Sequence of Clostridium clariflavum DSM 19732.</title>
        <authorList>
            <person name="Izquierdo J.A."/>
            <person name="Goodwin L."/>
            <person name="Davenport K.W."/>
            <person name="Teshima H."/>
            <person name="Bruce D."/>
            <person name="Detter C."/>
            <person name="Tapia R."/>
            <person name="Han S."/>
            <person name="Land M."/>
            <person name="Hauser L."/>
            <person name="Jeffries C.D."/>
            <person name="Han J."/>
            <person name="Pitluck S."/>
            <person name="Nolan M."/>
            <person name="Chen A."/>
            <person name="Huntemann M."/>
            <person name="Mavromatis K."/>
            <person name="Mikhailova N."/>
            <person name="Liolios K."/>
            <person name="Woyke T."/>
            <person name="Lynd L.R."/>
        </authorList>
    </citation>
    <scope>NUCLEOTIDE SEQUENCE [LARGE SCALE GENOMIC DNA]</scope>
    <source>
        <strain evidence="8">DSM 19732 / NBRC 101661 / EBR45</strain>
    </source>
</reference>
<evidence type="ECO:0000256" key="2">
    <source>
        <dbReference type="ARBA" id="ARBA00022475"/>
    </source>
</evidence>
<feature type="transmembrane region" description="Helical" evidence="6">
    <location>
        <begin position="477"/>
        <end position="503"/>
    </location>
</feature>
<evidence type="ECO:0000313" key="8">
    <source>
        <dbReference type="Proteomes" id="UP000005435"/>
    </source>
</evidence>
<dbReference type="STRING" id="720554.Clocl_3902"/>
<protein>
    <submittedName>
        <fullName evidence="7">Membrane protein involved in the export of O-antigen and teichoic acid</fullName>
    </submittedName>
</protein>
<accession>G8M2H6</accession>
<dbReference type="EMBL" id="CP003065">
    <property type="protein sequence ID" value="AEV70346.1"/>
    <property type="molecule type" value="Genomic_DNA"/>
</dbReference>
<comment type="subcellular location">
    <subcellularLocation>
        <location evidence="1">Cell membrane</location>
        <topology evidence="1">Multi-pass membrane protein</topology>
    </subcellularLocation>
</comment>
<dbReference type="RefSeq" id="WP_014256847.1">
    <property type="nucleotide sequence ID" value="NC_016627.1"/>
</dbReference>
<evidence type="ECO:0000256" key="3">
    <source>
        <dbReference type="ARBA" id="ARBA00022692"/>
    </source>
</evidence>
<dbReference type="eggNOG" id="COG2244">
    <property type="taxonomic scope" value="Bacteria"/>
</dbReference>
<keyword evidence="8" id="KW-1185">Reference proteome</keyword>
<organism evidence="7 8">
    <name type="scientific">Acetivibrio clariflavus (strain DSM 19732 / NBRC 101661 / EBR45)</name>
    <name type="common">Clostridium clariflavum</name>
    <dbReference type="NCBI Taxonomy" id="720554"/>
    <lineage>
        <taxon>Bacteria</taxon>
        <taxon>Bacillati</taxon>
        <taxon>Bacillota</taxon>
        <taxon>Clostridia</taxon>
        <taxon>Eubacteriales</taxon>
        <taxon>Oscillospiraceae</taxon>
        <taxon>Acetivibrio</taxon>
    </lineage>
</organism>
<dbReference type="CDD" id="cd13124">
    <property type="entry name" value="MATE_SpoVB_like"/>
    <property type="match status" value="1"/>
</dbReference>
<feature type="transmembrane region" description="Helical" evidence="6">
    <location>
        <begin position="157"/>
        <end position="174"/>
    </location>
</feature>
<dbReference type="OrthoDB" id="9775950at2"/>
<feature type="transmembrane region" description="Helical" evidence="6">
    <location>
        <begin position="119"/>
        <end position="136"/>
    </location>
</feature>
<dbReference type="PANTHER" id="PTHR30250">
    <property type="entry name" value="PST FAMILY PREDICTED COLANIC ACID TRANSPORTER"/>
    <property type="match status" value="1"/>
</dbReference>
<dbReference type="AlphaFoldDB" id="G8M2H6"/>
<evidence type="ECO:0000256" key="1">
    <source>
        <dbReference type="ARBA" id="ARBA00004651"/>
    </source>
</evidence>
<dbReference type="GO" id="GO:0005886">
    <property type="term" value="C:plasma membrane"/>
    <property type="evidence" value="ECO:0007669"/>
    <property type="project" value="UniProtKB-SubCell"/>
</dbReference>
<feature type="transmembrane region" description="Helical" evidence="6">
    <location>
        <begin position="230"/>
        <end position="250"/>
    </location>
</feature>
<dbReference type="PANTHER" id="PTHR30250:SF21">
    <property type="entry name" value="LIPID II FLIPPASE MURJ"/>
    <property type="match status" value="1"/>
</dbReference>
<evidence type="ECO:0000256" key="6">
    <source>
        <dbReference type="SAM" id="Phobius"/>
    </source>
</evidence>
<feature type="transmembrane region" description="Helical" evidence="6">
    <location>
        <begin position="384"/>
        <end position="402"/>
    </location>
</feature>
<dbReference type="KEGG" id="ccl:Clocl_3902"/>
<feature type="transmembrane region" description="Helical" evidence="6">
    <location>
        <begin position="408"/>
        <end position="430"/>
    </location>
</feature>
<feature type="transmembrane region" description="Helical" evidence="6">
    <location>
        <begin position="450"/>
        <end position="471"/>
    </location>
</feature>
<gene>
    <name evidence="7" type="ordered locus">Clocl_3902</name>
</gene>
<feature type="transmembrane region" description="Helical" evidence="6">
    <location>
        <begin position="47"/>
        <end position="66"/>
    </location>
</feature>
<keyword evidence="2" id="KW-1003">Cell membrane</keyword>
<evidence type="ECO:0000313" key="7">
    <source>
        <dbReference type="EMBL" id="AEV70346.1"/>
    </source>
</evidence>
<evidence type="ECO:0000256" key="5">
    <source>
        <dbReference type="ARBA" id="ARBA00023136"/>
    </source>
</evidence>
<dbReference type="Proteomes" id="UP000005435">
    <property type="component" value="Chromosome"/>
</dbReference>
<keyword evidence="5 6" id="KW-0472">Membrane</keyword>